<keyword evidence="3" id="KW-1185">Reference proteome</keyword>
<gene>
    <name evidence="2" type="ORF">GRI58_04670</name>
</gene>
<feature type="domain" description="Helix-turn-helix" evidence="1">
    <location>
        <begin position="11"/>
        <end position="58"/>
    </location>
</feature>
<name>A0A845AH16_9SPHN</name>
<evidence type="ECO:0000259" key="1">
    <source>
        <dbReference type="Pfam" id="PF12728"/>
    </source>
</evidence>
<dbReference type="RefSeq" id="WP_160752650.1">
    <property type="nucleotide sequence ID" value="NZ_WTYA01000003.1"/>
</dbReference>
<accession>A0A845AH16</accession>
<proteinExistence type="predicted"/>
<dbReference type="Pfam" id="PF12728">
    <property type="entry name" value="HTH_17"/>
    <property type="match status" value="1"/>
</dbReference>
<dbReference type="AlphaFoldDB" id="A0A845AH16"/>
<sequence>MFSSNPEPLGYTIHDACRVSSLGRTKLYALVNEGRLEVRKIGRRTVVLAASLHRLIDEGC</sequence>
<reference evidence="2 3" key="1">
    <citation type="submission" date="2019-12" db="EMBL/GenBank/DDBJ databases">
        <title>Genomic-based taxomic classification of the family Erythrobacteraceae.</title>
        <authorList>
            <person name="Xu L."/>
        </authorList>
    </citation>
    <scope>NUCLEOTIDE SEQUENCE [LARGE SCALE GENOMIC DNA]</scope>
    <source>
        <strain evidence="2 3">KEMB 9005-328</strain>
    </source>
</reference>
<protein>
    <submittedName>
        <fullName evidence="2">Helix-turn-helix domain-containing protein</fullName>
    </submittedName>
</protein>
<comment type="caution">
    <text evidence="2">The sequence shown here is derived from an EMBL/GenBank/DDBJ whole genome shotgun (WGS) entry which is preliminary data.</text>
</comment>
<dbReference type="EMBL" id="WTYA01000003">
    <property type="protein sequence ID" value="MXP28115.1"/>
    <property type="molecule type" value="Genomic_DNA"/>
</dbReference>
<dbReference type="Proteomes" id="UP000439780">
    <property type="component" value="Unassembled WGS sequence"/>
</dbReference>
<organism evidence="2 3">
    <name type="scientific">Qipengyuania algicida</name>
    <dbReference type="NCBI Taxonomy" id="1836209"/>
    <lineage>
        <taxon>Bacteria</taxon>
        <taxon>Pseudomonadati</taxon>
        <taxon>Pseudomonadota</taxon>
        <taxon>Alphaproteobacteria</taxon>
        <taxon>Sphingomonadales</taxon>
        <taxon>Erythrobacteraceae</taxon>
        <taxon>Qipengyuania</taxon>
    </lineage>
</organism>
<dbReference type="InterPro" id="IPR041657">
    <property type="entry name" value="HTH_17"/>
</dbReference>
<evidence type="ECO:0000313" key="3">
    <source>
        <dbReference type="Proteomes" id="UP000439780"/>
    </source>
</evidence>
<dbReference type="OrthoDB" id="7226381at2"/>
<evidence type="ECO:0000313" key="2">
    <source>
        <dbReference type="EMBL" id="MXP28115.1"/>
    </source>
</evidence>